<keyword evidence="2" id="KW-1185">Reference proteome</keyword>
<organism evidence="1 2">
    <name type="scientific">Flavobacterium geliluteum</name>
    <dbReference type="NCBI Taxonomy" id="2816120"/>
    <lineage>
        <taxon>Bacteria</taxon>
        <taxon>Pseudomonadati</taxon>
        <taxon>Bacteroidota</taxon>
        <taxon>Flavobacteriia</taxon>
        <taxon>Flavobacteriales</taxon>
        <taxon>Flavobacteriaceae</taxon>
        <taxon>Flavobacterium</taxon>
    </lineage>
</organism>
<dbReference type="Proteomes" id="UP000675047">
    <property type="component" value="Unassembled WGS sequence"/>
</dbReference>
<proteinExistence type="predicted"/>
<dbReference type="EMBL" id="JAGFBV010000043">
    <property type="protein sequence ID" value="MBP4139975.1"/>
    <property type="molecule type" value="Genomic_DNA"/>
</dbReference>
<dbReference type="AlphaFoldDB" id="A0A941AY61"/>
<reference evidence="1 2" key="1">
    <citation type="submission" date="2021-03" db="EMBL/GenBank/DDBJ databases">
        <title>Flavobacterium Flabelliformis Sp. Nov. And Flavobacterium Geliluteum Sp. Nov., Two Novel Multidrug Resistant Psychrophilic Species Isolated From Antarctica.</title>
        <authorList>
            <person name="Kralova S."/>
            <person name="Busse H.J."/>
            <person name="Bezdicek M."/>
            <person name="Nykrynova M."/>
            <person name="Kroupova E."/>
            <person name="Krsek D."/>
            <person name="Sedlacek I."/>
        </authorList>
    </citation>
    <scope>NUCLEOTIDE SEQUENCE [LARGE SCALE GENOMIC DNA]</scope>
    <source>
        <strain evidence="1 2">P7388</strain>
    </source>
</reference>
<dbReference type="RefSeq" id="WP_210668208.1">
    <property type="nucleotide sequence ID" value="NZ_JAGFBV010000043.1"/>
</dbReference>
<comment type="caution">
    <text evidence="1">The sequence shown here is derived from an EMBL/GenBank/DDBJ whole genome shotgun (WGS) entry which is preliminary data.</text>
</comment>
<accession>A0A941AY61</accession>
<gene>
    <name evidence="1" type="ORF">J3495_18030</name>
</gene>
<name>A0A941AY61_9FLAO</name>
<evidence type="ECO:0000313" key="2">
    <source>
        <dbReference type="Proteomes" id="UP000675047"/>
    </source>
</evidence>
<sequence length="171" mass="20077">MQQLTTTYTVKIECGDIWQFKYNLNGVLIHFNVLAGDLNERHSDWLYIKGKFPYLEAHIKKWQNDLKQLTIEVGEADFSFESLWNMYGNKVSKFDAEKTFKKLSKADQIKCFLEVPHYLEYLKKNPGIAKLHLATYINKRRFEDERPQVVMKVGKVFNPVLKDLAGKLTNK</sequence>
<evidence type="ECO:0000313" key="1">
    <source>
        <dbReference type="EMBL" id="MBP4139975.1"/>
    </source>
</evidence>
<protein>
    <submittedName>
        <fullName evidence="1">Uncharacterized protein</fullName>
    </submittedName>
</protein>